<proteinExistence type="predicted"/>
<keyword evidence="6" id="KW-0456">Lyase</keyword>
<reference evidence="8 9" key="1">
    <citation type="submission" date="2018-09" db="EMBL/GenBank/DDBJ databases">
        <title>Characterization of the phylogenetic diversity of five novel species belonging to the genus Bifidobacterium.</title>
        <authorList>
            <person name="Lugli G.A."/>
            <person name="Duranti S."/>
            <person name="Milani C."/>
        </authorList>
    </citation>
    <scope>NUCLEOTIDE SEQUENCE [LARGE SCALE GENOMIC DNA]</scope>
    <source>
        <strain evidence="8 9">2034B</strain>
    </source>
</reference>
<dbReference type="InterPro" id="IPR034610">
    <property type="entry name" value="L-fuconate_dehydratase"/>
</dbReference>
<name>A0A430FKD0_9BIFI</name>
<dbReference type="InterPro" id="IPR046945">
    <property type="entry name" value="RHMD-like"/>
</dbReference>
<dbReference type="SFLD" id="SFLDG00179">
    <property type="entry name" value="mandelate_racemase"/>
    <property type="match status" value="1"/>
</dbReference>
<comment type="caution">
    <text evidence="8">The sequence shown here is derived from an EMBL/GenBank/DDBJ whole genome shotgun (WGS) entry which is preliminary data.</text>
</comment>
<dbReference type="InterPro" id="IPR013342">
    <property type="entry name" value="Mandelate_racemase_C"/>
</dbReference>
<evidence type="ECO:0000256" key="6">
    <source>
        <dbReference type="ARBA" id="ARBA00023239"/>
    </source>
</evidence>
<evidence type="ECO:0000256" key="2">
    <source>
        <dbReference type="ARBA" id="ARBA00001946"/>
    </source>
</evidence>
<dbReference type="GO" id="GO:0050023">
    <property type="term" value="F:L-fuconate dehydratase activity"/>
    <property type="evidence" value="ECO:0007669"/>
    <property type="project" value="UniProtKB-EC"/>
</dbReference>
<dbReference type="GO" id="GO:0009063">
    <property type="term" value="P:amino acid catabolic process"/>
    <property type="evidence" value="ECO:0007669"/>
    <property type="project" value="InterPro"/>
</dbReference>
<dbReference type="SUPFAM" id="SSF54826">
    <property type="entry name" value="Enolase N-terminal domain-like"/>
    <property type="match status" value="1"/>
</dbReference>
<dbReference type="Pfam" id="PF02746">
    <property type="entry name" value="MR_MLE_N"/>
    <property type="match status" value="1"/>
</dbReference>
<comment type="cofactor">
    <cofactor evidence="2">
        <name>Mg(2+)</name>
        <dbReference type="ChEBI" id="CHEBI:18420"/>
    </cofactor>
</comment>
<dbReference type="EMBL" id="QXGL01000003">
    <property type="protein sequence ID" value="RSX53296.1"/>
    <property type="molecule type" value="Genomic_DNA"/>
</dbReference>
<dbReference type="GO" id="GO:0016052">
    <property type="term" value="P:carbohydrate catabolic process"/>
    <property type="evidence" value="ECO:0007669"/>
    <property type="project" value="InterPro"/>
</dbReference>
<dbReference type="Pfam" id="PF13378">
    <property type="entry name" value="MR_MLE_C"/>
    <property type="match status" value="1"/>
</dbReference>
<dbReference type="SFLD" id="SFLDS00001">
    <property type="entry name" value="Enolase"/>
    <property type="match status" value="1"/>
</dbReference>
<dbReference type="PANTHER" id="PTHR13794:SF58">
    <property type="entry name" value="MITOCHONDRIAL ENOLASE SUPERFAMILY MEMBER 1"/>
    <property type="match status" value="1"/>
</dbReference>
<dbReference type="Gene3D" id="3.30.390.10">
    <property type="entry name" value="Enolase-like, N-terminal domain"/>
    <property type="match status" value="1"/>
</dbReference>
<evidence type="ECO:0000259" key="7">
    <source>
        <dbReference type="SMART" id="SM00922"/>
    </source>
</evidence>
<gene>
    <name evidence="8" type="ORF">D2E25_1269</name>
</gene>
<evidence type="ECO:0000256" key="5">
    <source>
        <dbReference type="ARBA" id="ARBA00022842"/>
    </source>
</evidence>
<dbReference type="SUPFAM" id="SSF51604">
    <property type="entry name" value="Enolase C-terminal domain-like"/>
    <property type="match status" value="1"/>
</dbReference>
<dbReference type="RefSeq" id="WP_125980980.1">
    <property type="nucleotide sequence ID" value="NZ_QXGL01000003.1"/>
</dbReference>
<accession>A0A430FKD0</accession>
<dbReference type="Proteomes" id="UP000287533">
    <property type="component" value="Unassembled WGS sequence"/>
</dbReference>
<evidence type="ECO:0000313" key="9">
    <source>
        <dbReference type="Proteomes" id="UP000287533"/>
    </source>
</evidence>
<dbReference type="AlphaFoldDB" id="A0A430FKD0"/>
<feature type="domain" description="Mandelate racemase/muconate lactonizing enzyme C-terminal" evidence="7">
    <location>
        <begin position="199"/>
        <end position="296"/>
    </location>
</feature>
<evidence type="ECO:0000313" key="8">
    <source>
        <dbReference type="EMBL" id="RSX53296.1"/>
    </source>
</evidence>
<dbReference type="SFLD" id="SFLDF00111">
    <property type="entry name" value="L-fuconate_dehydratase"/>
    <property type="match status" value="1"/>
</dbReference>
<organism evidence="8 9">
    <name type="scientific">Bifidobacterium goeldii</name>
    <dbReference type="NCBI Taxonomy" id="2306975"/>
    <lineage>
        <taxon>Bacteria</taxon>
        <taxon>Bacillati</taxon>
        <taxon>Actinomycetota</taxon>
        <taxon>Actinomycetes</taxon>
        <taxon>Bifidobacteriales</taxon>
        <taxon>Bifidobacteriaceae</taxon>
        <taxon>Bifidobacterium</taxon>
    </lineage>
</organism>
<dbReference type="PROSITE" id="PS00909">
    <property type="entry name" value="MR_MLE_2"/>
    <property type="match status" value="1"/>
</dbReference>
<dbReference type="EC" id="4.2.1.68" evidence="3"/>
<dbReference type="InterPro" id="IPR029065">
    <property type="entry name" value="Enolase_C-like"/>
</dbReference>
<evidence type="ECO:0000256" key="3">
    <source>
        <dbReference type="ARBA" id="ARBA00013142"/>
    </source>
</evidence>
<keyword evidence="5" id="KW-0460">Magnesium</keyword>
<sequence length="427" mass="47452">MSTITAVTTYDLRFPTSSTLSGSDAMNKDPDYSAAYVAVSTDADDGLVGNGFVFTIGRGNDVVVAAIDSLSHTLVGRNVENLLDDMRAAWDMFVHDSQLRWLGPEKGVEHMAIGAVLSALWDLKAKRAGMPLWQLLAHMEPEELVSTLDFRYLTDVLTPDEAIDMLRRGKNGLETREAELLKLGYPGYSTAAGWLGYSDDKMIAIAKEETQVKGFKQIKLKVGQNLDDDLRRLALAREAIGDDVRLAVDANQVWDVPQAIEWINHFHDFDLEWVEEPTCPDDVLGHAAIQKAIDPIAVATGEQMQNRIMFKQYLQAGSFKVMQIDATRVAGPQEIVLEYLLANKFGVRVCPHAGGVGLCEAVCHFAMFDYLAVSGTWDDRVIEYVDNQHEYFVNPTRIVNGRYQAPLAPGSGVDMKLEEARKYLYRG</sequence>
<evidence type="ECO:0000256" key="1">
    <source>
        <dbReference type="ARBA" id="ARBA00001737"/>
    </source>
</evidence>
<protein>
    <recommendedName>
        <fullName evidence="3">L-fuconate dehydratase</fullName>
        <ecNumber evidence="3">4.2.1.68</ecNumber>
    </recommendedName>
</protein>
<dbReference type="PANTHER" id="PTHR13794">
    <property type="entry name" value="ENOLASE SUPERFAMILY, MANDELATE RACEMASE"/>
    <property type="match status" value="1"/>
</dbReference>
<comment type="catalytic activity">
    <reaction evidence="1">
        <text>L-fuconate = 2-dehydro-3-deoxy-L-fuconate + H2O</text>
        <dbReference type="Rhea" id="RHEA:22772"/>
        <dbReference type="ChEBI" id="CHEBI:15377"/>
        <dbReference type="ChEBI" id="CHEBI:21291"/>
        <dbReference type="ChEBI" id="CHEBI:37448"/>
        <dbReference type="EC" id="4.2.1.68"/>
    </reaction>
</comment>
<dbReference type="InterPro" id="IPR013341">
    <property type="entry name" value="Mandelate_racemase_N_dom"/>
</dbReference>
<dbReference type="GO" id="GO:0000287">
    <property type="term" value="F:magnesium ion binding"/>
    <property type="evidence" value="ECO:0007669"/>
    <property type="project" value="TreeGrafter"/>
</dbReference>
<keyword evidence="9" id="KW-1185">Reference proteome</keyword>
<dbReference type="InterPro" id="IPR029017">
    <property type="entry name" value="Enolase-like_N"/>
</dbReference>
<dbReference type="SMART" id="SM00922">
    <property type="entry name" value="MR_MLE"/>
    <property type="match status" value="1"/>
</dbReference>
<dbReference type="InterPro" id="IPR018110">
    <property type="entry name" value="Mandel_Rmase/mucon_lact_enz_CS"/>
</dbReference>
<dbReference type="Gene3D" id="3.20.20.120">
    <property type="entry name" value="Enolase-like C-terminal domain"/>
    <property type="match status" value="1"/>
</dbReference>
<dbReference type="OrthoDB" id="3725747at2"/>
<keyword evidence="4" id="KW-0479">Metal-binding</keyword>
<evidence type="ECO:0000256" key="4">
    <source>
        <dbReference type="ARBA" id="ARBA00022723"/>
    </source>
</evidence>
<dbReference type="InterPro" id="IPR036849">
    <property type="entry name" value="Enolase-like_C_sf"/>
</dbReference>